<dbReference type="InterPro" id="IPR015683">
    <property type="entry name" value="Ionotropic_Glu_rcpt"/>
</dbReference>
<proteinExistence type="predicted"/>
<accession>A0A7R8WJU4</accession>
<dbReference type="FunFam" id="3.40.190.10:FF:000087">
    <property type="entry name" value="glutamate receptor 4 isoform X2"/>
    <property type="match status" value="1"/>
</dbReference>
<dbReference type="EMBL" id="OB665612">
    <property type="protein sequence ID" value="CAD7233082.1"/>
    <property type="molecule type" value="Genomic_DNA"/>
</dbReference>
<protein>
    <submittedName>
        <fullName evidence="1">Uncharacterized protein</fullName>
    </submittedName>
</protein>
<organism evidence="1">
    <name type="scientific">Cyprideis torosa</name>
    <dbReference type="NCBI Taxonomy" id="163714"/>
    <lineage>
        <taxon>Eukaryota</taxon>
        <taxon>Metazoa</taxon>
        <taxon>Ecdysozoa</taxon>
        <taxon>Arthropoda</taxon>
        <taxon>Crustacea</taxon>
        <taxon>Oligostraca</taxon>
        <taxon>Ostracoda</taxon>
        <taxon>Podocopa</taxon>
        <taxon>Podocopida</taxon>
        <taxon>Cytherocopina</taxon>
        <taxon>Cytheroidea</taxon>
        <taxon>Cytherideidae</taxon>
        <taxon>Cyprideis</taxon>
    </lineage>
</organism>
<sequence length="226" mass="24619">MIESTKNDYVNAREPCDTMKVGRNLDAKGYGVATPLGSHLRDDINLAVLELKEHGDLARLENKWWYGASECGRHDKEAQQNELSLGNVAGIFYILIGGLVLAMLVALCEFCYKSSVESRTDKIPFNEAMKNKAKLSLTGGKHSFQEEGGQGVSAYEETTFHSIPIALSRLRTANPHAPPPTPASDNTTSHLLFLSSAQAGENLDPPSSEVTNRTFAMGKNGHNTQV</sequence>
<gene>
    <name evidence="1" type="ORF">CTOB1V02_LOCUS10906</name>
</gene>
<dbReference type="SUPFAM" id="SSF53850">
    <property type="entry name" value="Periplasmic binding protein-like II"/>
    <property type="match status" value="1"/>
</dbReference>
<name>A0A7R8WJU4_9CRUS</name>
<dbReference type="OrthoDB" id="5984008at2759"/>
<evidence type="ECO:0000313" key="1">
    <source>
        <dbReference type="EMBL" id="CAD7233082.1"/>
    </source>
</evidence>
<dbReference type="PANTHER" id="PTHR18966">
    <property type="entry name" value="IONOTROPIC GLUTAMATE RECEPTOR"/>
    <property type="match status" value="1"/>
</dbReference>
<dbReference type="Gene3D" id="3.40.190.10">
    <property type="entry name" value="Periplasmic binding protein-like II"/>
    <property type="match status" value="2"/>
</dbReference>
<dbReference type="AlphaFoldDB" id="A0A7R8WJU4"/>
<reference evidence="1" key="1">
    <citation type="submission" date="2020-11" db="EMBL/GenBank/DDBJ databases">
        <authorList>
            <person name="Tran Van P."/>
        </authorList>
    </citation>
    <scope>NUCLEOTIDE SEQUENCE</scope>
</reference>